<feature type="compositionally biased region" description="Low complexity" evidence="1">
    <location>
        <begin position="307"/>
        <end position="328"/>
    </location>
</feature>
<feature type="compositionally biased region" description="Low complexity" evidence="1">
    <location>
        <begin position="207"/>
        <end position="221"/>
    </location>
</feature>
<feature type="region of interest" description="Disordered" evidence="1">
    <location>
        <begin position="307"/>
        <end position="399"/>
    </location>
</feature>
<dbReference type="PROSITE" id="PS50127">
    <property type="entry name" value="UBC_2"/>
    <property type="match status" value="1"/>
</dbReference>
<evidence type="ECO:0000256" key="1">
    <source>
        <dbReference type="SAM" id="MobiDB-lite"/>
    </source>
</evidence>
<feature type="compositionally biased region" description="Acidic residues" evidence="1">
    <location>
        <begin position="389"/>
        <end position="399"/>
    </location>
</feature>
<dbReference type="Pfam" id="PF00179">
    <property type="entry name" value="UQ_con"/>
    <property type="match status" value="1"/>
</dbReference>
<dbReference type="SUPFAM" id="SSF54495">
    <property type="entry name" value="UBC-like"/>
    <property type="match status" value="1"/>
</dbReference>
<keyword evidence="3" id="KW-0436">Ligase</keyword>
<organism evidence="3">
    <name type="scientific">Phaffia rhodozyma</name>
    <name type="common">Yeast</name>
    <name type="synonym">Xanthophyllomyces dendrorhous</name>
    <dbReference type="NCBI Taxonomy" id="264483"/>
    <lineage>
        <taxon>Eukaryota</taxon>
        <taxon>Fungi</taxon>
        <taxon>Dikarya</taxon>
        <taxon>Basidiomycota</taxon>
        <taxon>Agaricomycotina</taxon>
        <taxon>Tremellomycetes</taxon>
        <taxon>Cystofilobasidiales</taxon>
        <taxon>Mrakiaceae</taxon>
        <taxon>Phaffia</taxon>
    </lineage>
</organism>
<dbReference type="GO" id="GO:0016874">
    <property type="term" value="F:ligase activity"/>
    <property type="evidence" value="ECO:0007669"/>
    <property type="project" value="UniProtKB-KW"/>
</dbReference>
<dbReference type="SMART" id="SM00212">
    <property type="entry name" value="UBCc"/>
    <property type="match status" value="1"/>
</dbReference>
<dbReference type="InterPro" id="IPR016135">
    <property type="entry name" value="UBQ-conjugating_enzyme/RWD"/>
</dbReference>
<dbReference type="PANTHER" id="PTHR24068">
    <property type="entry name" value="UBIQUITIN-CONJUGATING ENZYME E2"/>
    <property type="match status" value="1"/>
</dbReference>
<feature type="region of interest" description="Disordered" evidence="1">
    <location>
        <begin position="204"/>
        <end position="263"/>
    </location>
</feature>
<evidence type="ECO:0000259" key="2">
    <source>
        <dbReference type="PROSITE" id="PS50127"/>
    </source>
</evidence>
<evidence type="ECO:0000313" key="3">
    <source>
        <dbReference type="EMBL" id="CED82785.1"/>
    </source>
</evidence>
<reference evidence="3" key="1">
    <citation type="submission" date="2014-08" db="EMBL/GenBank/DDBJ databases">
        <authorList>
            <person name="Sharma Rahul"/>
            <person name="Thines Marco"/>
        </authorList>
    </citation>
    <scope>NUCLEOTIDE SEQUENCE</scope>
</reference>
<sequence length="399" mass="42223">MFKTVAVPSATAIKRINKEISALSKETDLGGIVLQPSDQDITRWTCVLPGPIGSVYEGGQFHVSVQLPPDYPFSAPKLQFLTKVSSSSSLFQIDLTTKTEPNDFGALLCFAAYRYITVISQMILSLSSLLTDPNPLDPLVPSIAQAYQVNRTQHDTTAREWVKLYAQKRQSTPSAPSASPLELASSVSLPNRLARSARLPGLWPYRSSSTASSSSPTDLTTRSGPTTIAPTETVLARRKRPSFPSAGTGTGEGAPSGSEQGAVINIDDSDDEVDQSLVAESNVLTNPSSTTTTTATATATATAAAAAAAAATTTTTTRSQPQTQSQSKQEQEIEAEESGSGGRKKIRLSEIESKVKGDDEPCPIPSAGPDASPTDRALNRQMNDGSDMNTDDTEVIVLD</sequence>
<proteinExistence type="predicted"/>
<feature type="compositionally biased region" description="Basic and acidic residues" evidence="1">
    <location>
        <begin position="347"/>
        <end position="359"/>
    </location>
</feature>
<dbReference type="AlphaFoldDB" id="A0A0F7SQD9"/>
<feature type="domain" description="UBC core" evidence="2">
    <location>
        <begin position="11"/>
        <end position="167"/>
    </location>
</feature>
<name>A0A0F7SQD9_PHARH</name>
<protein>
    <submittedName>
        <fullName evidence="3">Ubiquitin-protein ligase</fullName>
    </submittedName>
</protein>
<dbReference type="Gene3D" id="3.10.110.10">
    <property type="entry name" value="Ubiquitin Conjugating Enzyme"/>
    <property type="match status" value="1"/>
</dbReference>
<dbReference type="InterPro" id="IPR000608">
    <property type="entry name" value="UBC"/>
</dbReference>
<accession>A0A0F7SQD9</accession>
<dbReference type="EMBL" id="LN483142">
    <property type="protein sequence ID" value="CED82785.1"/>
    <property type="molecule type" value="Genomic_DNA"/>
</dbReference>